<accession>A0ACC0L5R7</accession>
<evidence type="ECO:0000313" key="2">
    <source>
        <dbReference type="Proteomes" id="UP001062846"/>
    </source>
</evidence>
<dbReference type="Proteomes" id="UP001062846">
    <property type="component" value="Chromosome 13"/>
</dbReference>
<reference evidence="1" key="1">
    <citation type="submission" date="2022-02" db="EMBL/GenBank/DDBJ databases">
        <title>Plant Genome Project.</title>
        <authorList>
            <person name="Zhang R.-G."/>
        </authorList>
    </citation>
    <scope>NUCLEOTIDE SEQUENCE</scope>
    <source>
        <strain evidence="1">AT1</strain>
    </source>
</reference>
<comment type="caution">
    <text evidence="1">The sequence shown here is derived from an EMBL/GenBank/DDBJ whole genome shotgun (WGS) entry which is preliminary data.</text>
</comment>
<dbReference type="EMBL" id="CM046400">
    <property type="protein sequence ID" value="KAI8524066.1"/>
    <property type="molecule type" value="Genomic_DNA"/>
</dbReference>
<name>A0ACC0L5R7_RHOML</name>
<keyword evidence="2" id="KW-1185">Reference proteome</keyword>
<evidence type="ECO:0000313" key="1">
    <source>
        <dbReference type="EMBL" id="KAI8524066.1"/>
    </source>
</evidence>
<gene>
    <name evidence="1" type="ORF">RHMOL_Rhmol13G0120300</name>
</gene>
<organism evidence="1 2">
    <name type="scientific">Rhododendron molle</name>
    <name type="common">Chinese azalea</name>
    <name type="synonym">Azalea mollis</name>
    <dbReference type="NCBI Taxonomy" id="49168"/>
    <lineage>
        <taxon>Eukaryota</taxon>
        <taxon>Viridiplantae</taxon>
        <taxon>Streptophyta</taxon>
        <taxon>Embryophyta</taxon>
        <taxon>Tracheophyta</taxon>
        <taxon>Spermatophyta</taxon>
        <taxon>Magnoliopsida</taxon>
        <taxon>eudicotyledons</taxon>
        <taxon>Gunneridae</taxon>
        <taxon>Pentapetalae</taxon>
        <taxon>asterids</taxon>
        <taxon>Ericales</taxon>
        <taxon>Ericaceae</taxon>
        <taxon>Ericoideae</taxon>
        <taxon>Rhodoreae</taxon>
        <taxon>Rhododendron</taxon>
    </lineage>
</organism>
<sequence length="778" mass="88113">MANDTRSTRRSKDDESTSSRKKAVVETAGTSGLRRSTRGTPSREQIATSPSTTRKSGRLESMTPRTPPVKRKSEIVDKHNISSPLRRSDRFKKHRRSDRFKKHQSASSSGTKEIEKGSRSSDVKSNKLKIEKSVKWLTLEGREANGIEKKDPNPVGVKRKKMDARTLRTFFKPQRRRDIVPVEELERPDKLSPDDTSCCGSCVSKQLGDGEDGTECCGERMEEKQSGKCTEETSEQGRDSTLKNSEAEAVGNDGEVEVSCSSKLCSSREEPCYSSAEESLNPSKSGQRLKRQRLVWRCPKIIRLKRGDLWTNIPRVIPFSHPQASSFTICVAALSSLWKIGFWWRFGRYLLLRFVRAQIRRREEQEAFIALTMYIRAAMGVFRLYCFILSTAQYPRPELSPNPNYYQTQIDAVNRLVNAMDNTQQCDVPTKKAAKTRRSWRKTEEDALMKCMVTEISDKWRAENGFKPGFFTVLEKEMEKVMPESNIKASLHIDSKVKYWRQTYAKIHDILKLSGFGWDHVNKRIEVDDEVWRIYEEAYPKKAKEVGGKRFPYFEDWEFLFGKDRANGDGSEVPSEMARAAENENVMANDIIEENEDCYYPIFGEECHRTPTSGLTGMSDEIPLGSTPPLSTPPTSTPPVSTPTVSASSNSARRTSLPTSTPRTSTPPANAGTQRGKKRTRMGDVGSLATSMEVWLEKSDSHMEKMSDAMGYSNKLSARRSQVPLELEKLDLTDTQRFRLGAIICGAEERLDLFYGIKKHQKQAWVEAVLDGVIFGPV</sequence>
<protein>
    <submittedName>
        <fullName evidence="1">Uncharacterized protein</fullName>
    </submittedName>
</protein>
<proteinExistence type="predicted"/>